<dbReference type="PROSITE" id="PS51188">
    <property type="entry name" value="ZF_CR"/>
    <property type="match status" value="1"/>
</dbReference>
<keyword evidence="2 8" id="KW-0479">Metal-binding</keyword>
<dbReference type="Gene3D" id="1.10.287.110">
    <property type="entry name" value="DnaJ domain"/>
    <property type="match status" value="1"/>
</dbReference>
<dbReference type="SUPFAM" id="SSF49493">
    <property type="entry name" value="HSP40/DnaJ peptide-binding domain"/>
    <property type="match status" value="2"/>
</dbReference>
<dbReference type="Proteomes" id="UP000887581">
    <property type="component" value="Unplaced"/>
</dbReference>
<dbReference type="PROSITE" id="PS50076">
    <property type="entry name" value="DNAJ_2"/>
    <property type="match status" value="1"/>
</dbReference>
<evidence type="ECO:0000313" key="12">
    <source>
        <dbReference type="Proteomes" id="UP000887581"/>
    </source>
</evidence>
<dbReference type="Pfam" id="PF00684">
    <property type="entry name" value="DnaJ_CXXCXGXG"/>
    <property type="match status" value="1"/>
</dbReference>
<keyword evidence="4 8" id="KW-0863">Zinc-finger</keyword>
<dbReference type="InterPro" id="IPR036869">
    <property type="entry name" value="J_dom_sf"/>
</dbReference>
<dbReference type="PROSITE" id="PS00636">
    <property type="entry name" value="DNAJ_1"/>
    <property type="match status" value="1"/>
</dbReference>
<name>A0A915PKI2_9BILA</name>
<dbReference type="GO" id="GO:0008270">
    <property type="term" value="F:zinc ion binding"/>
    <property type="evidence" value="ECO:0007669"/>
    <property type="project" value="UniProtKB-KW"/>
</dbReference>
<feature type="domain" description="J" evidence="10">
    <location>
        <begin position="56"/>
        <end position="118"/>
    </location>
</feature>
<dbReference type="FunFam" id="1.10.287.110:FF:000014">
    <property type="entry name" value="dnaJ homolog subfamily A member 1"/>
    <property type="match status" value="1"/>
</dbReference>
<dbReference type="PRINTS" id="PR00625">
    <property type="entry name" value="JDOMAIN"/>
</dbReference>
<feature type="domain" description="CR-type" evidence="11">
    <location>
        <begin position="173"/>
        <end position="257"/>
    </location>
</feature>
<organism evidence="12 13">
    <name type="scientific">Setaria digitata</name>
    <dbReference type="NCBI Taxonomy" id="48799"/>
    <lineage>
        <taxon>Eukaryota</taxon>
        <taxon>Metazoa</taxon>
        <taxon>Ecdysozoa</taxon>
        <taxon>Nematoda</taxon>
        <taxon>Chromadorea</taxon>
        <taxon>Rhabditida</taxon>
        <taxon>Spirurina</taxon>
        <taxon>Spiruromorpha</taxon>
        <taxon>Filarioidea</taxon>
        <taxon>Setariidae</taxon>
        <taxon>Setaria</taxon>
    </lineage>
</organism>
<protein>
    <submittedName>
        <fullName evidence="13">40S ribosomal protein S26</fullName>
    </submittedName>
</protein>
<dbReference type="InterPro" id="IPR018253">
    <property type="entry name" value="DnaJ_domain_CS"/>
</dbReference>
<dbReference type="GO" id="GO:0006412">
    <property type="term" value="P:translation"/>
    <property type="evidence" value="ECO:0007669"/>
    <property type="project" value="InterPro"/>
</dbReference>
<dbReference type="InterPro" id="IPR012724">
    <property type="entry name" value="DnaJ"/>
</dbReference>
<dbReference type="GO" id="GO:1990904">
    <property type="term" value="C:ribonucleoprotein complex"/>
    <property type="evidence" value="ECO:0007669"/>
    <property type="project" value="UniProtKB-KW"/>
</dbReference>
<dbReference type="Gene3D" id="3.30.1740.20">
    <property type="entry name" value="Ribosomal protein S26e"/>
    <property type="match status" value="1"/>
</dbReference>
<evidence type="ECO:0000256" key="1">
    <source>
        <dbReference type="ARBA" id="ARBA00008596"/>
    </source>
</evidence>
<keyword evidence="6" id="KW-0689">Ribosomal protein</keyword>
<dbReference type="PANTHER" id="PTHR43888">
    <property type="entry name" value="DNAJ-LIKE-2, ISOFORM A-RELATED"/>
    <property type="match status" value="1"/>
</dbReference>
<dbReference type="Pfam" id="PF00226">
    <property type="entry name" value="DnaJ"/>
    <property type="match status" value="1"/>
</dbReference>
<evidence type="ECO:0000256" key="8">
    <source>
        <dbReference type="PROSITE-ProRule" id="PRU00546"/>
    </source>
</evidence>
<dbReference type="GO" id="GO:0005840">
    <property type="term" value="C:ribosome"/>
    <property type="evidence" value="ECO:0007669"/>
    <property type="project" value="UniProtKB-KW"/>
</dbReference>
<dbReference type="FunFam" id="3.30.1740.20:FF:000001">
    <property type="entry name" value="40S ribosomal protein S26"/>
    <property type="match status" value="1"/>
</dbReference>
<dbReference type="WBParaSite" id="sdigi.contig128.g4913.t1">
    <property type="protein sequence ID" value="sdigi.contig128.g4913.t1"/>
    <property type="gene ID" value="sdigi.contig128.g4913"/>
</dbReference>
<dbReference type="FunFam" id="2.60.260.20:FF:000003">
    <property type="entry name" value="DnaJ subfamily A member 2"/>
    <property type="match status" value="1"/>
</dbReference>
<dbReference type="CDD" id="cd06257">
    <property type="entry name" value="DnaJ"/>
    <property type="match status" value="1"/>
</dbReference>
<reference evidence="13" key="1">
    <citation type="submission" date="2022-11" db="UniProtKB">
        <authorList>
            <consortium name="WormBaseParasite"/>
        </authorList>
    </citation>
    <scope>IDENTIFICATION</scope>
</reference>
<dbReference type="Gene3D" id="2.10.230.10">
    <property type="entry name" value="Heat shock protein DnaJ, cysteine-rich domain"/>
    <property type="match status" value="1"/>
</dbReference>
<feature type="zinc finger region" description="CR-type" evidence="8">
    <location>
        <begin position="173"/>
        <end position="257"/>
    </location>
</feature>
<evidence type="ECO:0000256" key="3">
    <source>
        <dbReference type="ARBA" id="ARBA00022737"/>
    </source>
</evidence>
<evidence type="ECO:0000259" key="10">
    <source>
        <dbReference type="PROSITE" id="PS50076"/>
    </source>
</evidence>
<dbReference type="GO" id="GO:0051082">
    <property type="term" value="F:unfolded protein binding"/>
    <property type="evidence" value="ECO:0007669"/>
    <property type="project" value="InterPro"/>
</dbReference>
<evidence type="ECO:0000256" key="4">
    <source>
        <dbReference type="ARBA" id="ARBA00022771"/>
    </source>
</evidence>
<dbReference type="InterPro" id="IPR038551">
    <property type="entry name" value="Ribosomal_eS26_sf"/>
</dbReference>
<keyword evidence="5 8" id="KW-0862">Zinc</keyword>
<dbReference type="FunFam" id="2.10.230.10:FF:000001">
    <property type="entry name" value="DnaJ subfamily A member 2"/>
    <property type="match status" value="1"/>
</dbReference>
<dbReference type="InterPro" id="IPR001623">
    <property type="entry name" value="DnaJ_domain"/>
</dbReference>
<feature type="compositionally biased region" description="Basic and acidic residues" evidence="9">
    <location>
        <begin position="620"/>
        <end position="630"/>
    </location>
</feature>
<dbReference type="InterPro" id="IPR001305">
    <property type="entry name" value="HSP_DnaJ_Cys-rich_dom"/>
</dbReference>
<keyword evidence="7" id="KW-0687">Ribonucleoprotein</keyword>
<dbReference type="Pfam" id="PF01283">
    <property type="entry name" value="Ribosomal_S26e"/>
    <property type="match status" value="1"/>
</dbReference>
<dbReference type="GO" id="GO:0006457">
    <property type="term" value="P:protein folding"/>
    <property type="evidence" value="ECO:0007669"/>
    <property type="project" value="InterPro"/>
</dbReference>
<dbReference type="InterPro" id="IPR047864">
    <property type="entry name" value="Ribosomal_eS26_CS"/>
</dbReference>
<dbReference type="GO" id="GO:0009408">
    <property type="term" value="P:response to heat"/>
    <property type="evidence" value="ECO:0007669"/>
    <property type="project" value="InterPro"/>
</dbReference>
<dbReference type="PROSITE" id="PS00733">
    <property type="entry name" value="RIBOSOMAL_S26E"/>
    <property type="match status" value="1"/>
</dbReference>
<dbReference type="CDD" id="cd10719">
    <property type="entry name" value="DnaJ_zf"/>
    <property type="match status" value="1"/>
</dbReference>
<evidence type="ECO:0000313" key="13">
    <source>
        <dbReference type="WBParaSite" id="sdigi.contig128.g4913.t1"/>
    </source>
</evidence>
<evidence type="ECO:0000256" key="6">
    <source>
        <dbReference type="ARBA" id="ARBA00022980"/>
    </source>
</evidence>
<dbReference type="CDD" id="cd10747">
    <property type="entry name" value="DnaJ_C"/>
    <property type="match status" value="1"/>
</dbReference>
<accession>A0A915PKI2</accession>
<evidence type="ECO:0000256" key="5">
    <source>
        <dbReference type="ARBA" id="ARBA00022833"/>
    </source>
</evidence>
<dbReference type="SMART" id="SM00271">
    <property type="entry name" value="DnaJ"/>
    <property type="match status" value="1"/>
</dbReference>
<comment type="similarity">
    <text evidence="1">Belongs to the eukaryotic ribosomal protein eS26 family.</text>
</comment>
<dbReference type="Pfam" id="PF01556">
    <property type="entry name" value="DnaJ_C"/>
    <property type="match status" value="1"/>
</dbReference>
<dbReference type="GO" id="GO:0030544">
    <property type="term" value="F:Hsp70 protein binding"/>
    <property type="evidence" value="ECO:0007669"/>
    <property type="project" value="InterPro"/>
</dbReference>
<evidence type="ECO:0000259" key="11">
    <source>
        <dbReference type="PROSITE" id="PS51188"/>
    </source>
</evidence>
<dbReference type="GO" id="GO:0003735">
    <property type="term" value="F:structural constituent of ribosome"/>
    <property type="evidence" value="ECO:0007669"/>
    <property type="project" value="InterPro"/>
</dbReference>
<dbReference type="AlphaFoldDB" id="A0A915PKI2"/>
<dbReference type="Gene3D" id="2.60.260.20">
    <property type="entry name" value="Urease metallochaperone UreE, N-terminal domain"/>
    <property type="match status" value="2"/>
</dbReference>
<keyword evidence="3" id="KW-0677">Repeat</keyword>
<evidence type="ECO:0000256" key="7">
    <source>
        <dbReference type="ARBA" id="ARBA00023274"/>
    </source>
</evidence>
<dbReference type="InterPro" id="IPR002939">
    <property type="entry name" value="DnaJ_C"/>
</dbReference>
<dbReference type="SUPFAM" id="SSF57938">
    <property type="entry name" value="DnaJ/Hsp40 cysteine-rich domain"/>
    <property type="match status" value="1"/>
</dbReference>
<dbReference type="InterPro" id="IPR008971">
    <property type="entry name" value="HSP40/DnaJ_pept-bd"/>
</dbReference>
<dbReference type="SUPFAM" id="SSF46565">
    <property type="entry name" value="Chaperone J-domain"/>
    <property type="match status" value="1"/>
</dbReference>
<sequence>MIGVSNDLGYGDAGVMLVRRSNDIQDGGLSLGLVLSALLSSAGLLFRTKTMVKETKYYDILGVAPTATENELKKAYRKLALKYHPDKNPNEGERFKAISQAYEVLSDPKKRQIYDEGGEEGLSGAGGGGNFHNPMDIFDMFFGGHFRSGERGERKVRDMIHQLPVTLEQLYNGAVKKLKLSRNIVCPKCGGIGGSKGSVIPCETCKGRGVRIEITQIGPGMVQQMQSTCNVCRGEGEVIPSKDRCKQCDGKKKVRNESVLEVHIDKGMKDGQKIVFSGQGDQEVGVTAGDVVIILDEQPHDTFVRKGNNLVMQIDLELVEALCGCTKAISTLDNRHLVFSTFPGEVVKHGDMRTVIGEGMPHYKNPFDKGDLIIQFAVRFPKNIMKTDQLKKLLPGGTEPLVSDDAEVVELEIIHDHGPRPSSSYEYETHGPQDVRLFVSFKFWLAVLDLVAVKVLAYMKIRKCLKIQVCEEIFSVSMVKRLLAWCSLRTLQFTVMWTASSAYFVTLIAHGTMLVMILSDLNGLTDLSLFKKTMTTKRRNHGRNKKGRGHVRPIRCTNCGRCAPKDKAIKKFVVRNIVEAAAVRDISDASAYDSYALPKLYHKLHYCVSCAIHSKVVRNRSREARKDRNPPPRFGQRGGITGDRFPRPGAPNRQ</sequence>
<dbReference type="GO" id="GO:0005524">
    <property type="term" value="F:ATP binding"/>
    <property type="evidence" value="ECO:0007669"/>
    <property type="project" value="InterPro"/>
</dbReference>
<dbReference type="HAMAP" id="MF_01152">
    <property type="entry name" value="DnaJ"/>
    <property type="match status" value="1"/>
</dbReference>
<keyword evidence="12" id="KW-1185">Reference proteome</keyword>
<proteinExistence type="inferred from homology"/>
<dbReference type="InterPro" id="IPR044713">
    <property type="entry name" value="DNJA1/2-like"/>
</dbReference>
<feature type="region of interest" description="Disordered" evidence="9">
    <location>
        <begin position="618"/>
        <end position="654"/>
    </location>
</feature>
<evidence type="ECO:0000256" key="2">
    <source>
        <dbReference type="ARBA" id="ARBA00022723"/>
    </source>
</evidence>
<dbReference type="InterPro" id="IPR000892">
    <property type="entry name" value="Ribosomal_eS26"/>
</dbReference>
<dbReference type="InterPro" id="IPR036410">
    <property type="entry name" value="HSP_DnaJ_Cys-rich_dom_sf"/>
</dbReference>
<evidence type="ECO:0000256" key="9">
    <source>
        <dbReference type="SAM" id="MobiDB-lite"/>
    </source>
</evidence>